<dbReference type="InterPro" id="IPR008863">
    <property type="entry name" value="Toxic_anion-R_TelA"/>
</dbReference>
<comment type="caution">
    <text evidence="2">The sequence shown here is derived from an EMBL/GenBank/DDBJ whole genome shotgun (WGS) entry which is preliminary data.</text>
</comment>
<dbReference type="Proteomes" id="UP000183986">
    <property type="component" value="Unassembled WGS sequence"/>
</dbReference>
<dbReference type="OrthoDB" id="1654346at2"/>
<accession>A0A1M2UUE8</accession>
<dbReference type="AlphaFoldDB" id="A0A1M2UUE8"/>
<reference evidence="2" key="1">
    <citation type="submission" date="2016-11" db="EMBL/GenBank/DDBJ databases">
        <title>Draft Genome Sequence of Marinobacter hydrocarbonoclasticus strain STW2, a polyaromatic aromatic hydrocarbon degrading and denitrifying bacterium from rhizosphere of Seagrass Enhalus acodoides.</title>
        <authorList>
            <person name="Ling J."/>
            <person name="Dong J."/>
        </authorList>
    </citation>
    <scope>NUCLEOTIDE SEQUENCE [LARGE SCALE GENOMIC DNA]</scope>
    <source>
        <strain evidence="2">STW2</strain>
    </source>
</reference>
<gene>
    <name evidence="2" type="ORF">BEE62_01775</name>
</gene>
<dbReference type="RefSeq" id="WP_072676037.1">
    <property type="nucleotide sequence ID" value="NZ_MPKY01000001.1"/>
</dbReference>
<proteinExistence type="inferred from homology"/>
<dbReference type="Pfam" id="PF05816">
    <property type="entry name" value="TelA"/>
    <property type="match status" value="1"/>
</dbReference>
<evidence type="ECO:0000256" key="1">
    <source>
        <dbReference type="ARBA" id="ARBA00005541"/>
    </source>
</evidence>
<dbReference type="PANTHER" id="PTHR38432:SF1">
    <property type="entry name" value="TELA-LIKE PROTEIN SAOUHSC_01408"/>
    <property type="match status" value="1"/>
</dbReference>
<dbReference type="PANTHER" id="PTHR38432">
    <property type="entry name" value="TELA-LIKE PROTEIN SAOUHSC_01408"/>
    <property type="match status" value="1"/>
</dbReference>
<name>A0A1M2UUE8_MARNT</name>
<protein>
    <submittedName>
        <fullName evidence="2">Toxic anion resistance protein</fullName>
    </submittedName>
</protein>
<dbReference type="EMBL" id="MPKY01000001">
    <property type="protein sequence ID" value="OJS98936.1"/>
    <property type="molecule type" value="Genomic_DNA"/>
</dbReference>
<organism evidence="2 3">
    <name type="scientific">Marinobacter nauticus</name>
    <name type="common">Marinobacter hydrocarbonoclasticus</name>
    <name type="synonym">Marinobacter aquaeolei</name>
    <dbReference type="NCBI Taxonomy" id="2743"/>
    <lineage>
        <taxon>Bacteria</taxon>
        <taxon>Pseudomonadati</taxon>
        <taxon>Pseudomonadota</taxon>
        <taxon>Gammaproteobacteria</taxon>
        <taxon>Pseudomonadales</taxon>
        <taxon>Marinobacteraceae</taxon>
        <taxon>Marinobacter</taxon>
    </lineage>
</organism>
<comment type="similarity">
    <text evidence="1">Belongs to the TelA family.</text>
</comment>
<evidence type="ECO:0000313" key="3">
    <source>
        <dbReference type="Proteomes" id="UP000183986"/>
    </source>
</evidence>
<sequence>MNKLTLADEAQIGNELIVTTNEDITHPELEAKARTVVTNLVNLDIRDIANSQHQAQTIASIGNSVTRQIAHQSTLLKQPLANLLRDAEDGSPVANSLLALQGQVNAINPNHVNFSMGSFRRMLARIPGVGTPVARWFARYQSVDNVIGDIVNSLKDGKAQLERDNVTLRTDQVRMRELTFQLQDYIKFGQILDQILSEQVGNTSDSERRKFLEEDVLFPLRQRIMDLQQTLAVNQQGLLSTEVIIRNNQELVRGVDRAVNVTVTALSTASTLALALQAQKRVLKGVQSVTDTTNELIAGTAKTLRTQGVEIQKQATGTQLDLNTLKQAFVDVEAALQDIGNFRRQALPKMMQSIEEMDELTQKMDSSVQRVSHAEGAQSVLDDVIDLIDARPA</sequence>
<evidence type="ECO:0000313" key="2">
    <source>
        <dbReference type="EMBL" id="OJS98936.1"/>
    </source>
</evidence>
<keyword evidence="3" id="KW-1185">Reference proteome</keyword>